<accession>A0A3M7PBV5</accession>
<evidence type="ECO:0000313" key="1">
    <source>
        <dbReference type="EMBL" id="RMZ96595.1"/>
    </source>
</evidence>
<dbReference type="Proteomes" id="UP000276133">
    <property type="component" value="Unassembled WGS sequence"/>
</dbReference>
<sequence>MILAIININSSSRYQANLSLGRDVHYVNHQLGHLTHFKKSLKIKDISIANLLPDLNYLNCYFRPGLDIFSRN</sequence>
<evidence type="ECO:0000313" key="2">
    <source>
        <dbReference type="Proteomes" id="UP000276133"/>
    </source>
</evidence>
<keyword evidence="2" id="KW-1185">Reference proteome</keyword>
<proteinExistence type="predicted"/>
<name>A0A3M7PBV5_BRAPC</name>
<dbReference type="EMBL" id="REGN01012040">
    <property type="protein sequence ID" value="RMZ96595.1"/>
    <property type="molecule type" value="Genomic_DNA"/>
</dbReference>
<protein>
    <submittedName>
        <fullName evidence="1">Uncharacterized protein</fullName>
    </submittedName>
</protein>
<organism evidence="1 2">
    <name type="scientific">Brachionus plicatilis</name>
    <name type="common">Marine rotifer</name>
    <name type="synonym">Brachionus muelleri</name>
    <dbReference type="NCBI Taxonomy" id="10195"/>
    <lineage>
        <taxon>Eukaryota</taxon>
        <taxon>Metazoa</taxon>
        <taxon>Spiralia</taxon>
        <taxon>Gnathifera</taxon>
        <taxon>Rotifera</taxon>
        <taxon>Eurotatoria</taxon>
        <taxon>Monogononta</taxon>
        <taxon>Pseudotrocha</taxon>
        <taxon>Ploima</taxon>
        <taxon>Brachionidae</taxon>
        <taxon>Brachionus</taxon>
    </lineage>
</organism>
<comment type="caution">
    <text evidence="1">The sequence shown here is derived from an EMBL/GenBank/DDBJ whole genome shotgun (WGS) entry which is preliminary data.</text>
</comment>
<dbReference type="AlphaFoldDB" id="A0A3M7PBV5"/>
<reference evidence="1 2" key="1">
    <citation type="journal article" date="2018" name="Sci. Rep.">
        <title>Genomic signatures of local adaptation to the degree of environmental predictability in rotifers.</title>
        <authorList>
            <person name="Franch-Gras L."/>
            <person name="Hahn C."/>
            <person name="Garcia-Roger E.M."/>
            <person name="Carmona M.J."/>
            <person name="Serra M."/>
            <person name="Gomez A."/>
        </authorList>
    </citation>
    <scope>NUCLEOTIDE SEQUENCE [LARGE SCALE GENOMIC DNA]</scope>
    <source>
        <strain evidence="1">HYR1</strain>
    </source>
</reference>
<gene>
    <name evidence="1" type="ORF">BpHYR1_043923</name>
</gene>